<dbReference type="Proteomes" id="UP000673691">
    <property type="component" value="Unassembled WGS sequence"/>
</dbReference>
<feature type="compositionally biased region" description="Basic and acidic residues" evidence="1">
    <location>
        <begin position="126"/>
        <end position="140"/>
    </location>
</feature>
<feature type="region of interest" description="Disordered" evidence="1">
    <location>
        <begin position="14"/>
        <end position="65"/>
    </location>
</feature>
<feature type="region of interest" description="Disordered" evidence="1">
    <location>
        <begin position="91"/>
        <end position="159"/>
    </location>
</feature>
<evidence type="ECO:0000256" key="1">
    <source>
        <dbReference type="SAM" id="MobiDB-lite"/>
    </source>
</evidence>
<dbReference type="AlphaFoldDB" id="A0A8H8A042"/>
<feature type="compositionally biased region" description="Polar residues" evidence="1">
    <location>
        <begin position="94"/>
        <end position="103"/>
    </location>
</feature>
<protein>
    <submittedName>
        <fullName evidence="2">Uncharacterized protein</fullName>
    </submittedName>
</protein>
<comment type="caution">
    <text evidence="2">The sequence shown here is derived from an EMBL/GenBank/DDBJ whole genome shotgun (WGS) entry which is preliminary data.</text>
</comment>
<reference evidence="2 3" key="1">
    <citation type="journal article" name="Sci. Rep.">
        <title>Genome-scale phylogenetic analyses confirm Olpidium as the closest living zoosporic fungus to the non-flagellated, terrestrial fungi.</title>
        <authorList>
            <person name="Chang Y."/>
            <person name="Rochon D."/>
            <person name="Sekimoto S."/>
            <person name="Wang Y."/>
            <person name="Chovatia M."/>
            <person name="Sandor L."/>
            <person name="Salamov A."/>
            <person name="Grigoriev I.V."/>
            <person name="Stajich J.E."/>
            <person name="Spatafora J.W."/>
        </authorList>
    </citation>
    <scope>NUCLEOTIDE SEQUENCE [LARGE SCALE GENOMIC DNA]</scope>
    <source>
        <strain evidence="2">S191</strain>
    </source>
</reference>
<proteinExistence type="predicted"/>
<feature type="compositionally biased region" description="Basic and acidic residues" evidence="1">
    <location>
        <begin position="53"/>
        <end position="63"/>
    </location>
</feature>
<evidence type="ECO:0000313" key="2">
    <source>
        <dbReference type="EMBL" id="KAG5462496.1"/>
    </source>
</evidence>
<accession>A0A8H8A042</accession>
<sequence length="159" mass="17170">MVIARQPFPALVVLHDGDDDDSDNGLANAAPPRRHSAAAAAPHLRPAGPAQLDARDRSTHPHDAPLSFAALHAELPVRDTYPSSGFLYHVRLPDSQSSHSPSFKQPAVQGVDVSRGSCGGAPPLHAQHDPGRRPEKRIARGTDSPPASLPRFPEYRRRR</sequence>
<name>A0A8H8A042_9FUNG</name>
<dbReference type="EMBL" id="JAEFCI010002050">
    <property type="protein sequence ID" value="KAG5462496.1"/>
    <property type="molecule type" value="Genomic_DNA"/>
</dbReference>
<evidence type="ECO:0000313" key="3">
    <source>
        <dbReference type="Proteomes" id="UP000673691"/>
    </source>
</evidence>
<keyword evidence="3" id="KW-1185">Reference proteome</keyword>
<gene>
    <name evidence="2" type="ORF">BJ554DRAFT_4891</name>
</gene>
<organism evidence="2 3">
    <name type="scientific">Olpidium bornovanus</name>
    <dbReference type="NCBI Taxonomy" id="278681"/>
    <lineage>
        <taxon>Eukaryota</taxon>
        <taxon>Fungi</taxon>
        <taxon>Fungi incertae sedis</taxon>
        <taxon>Olpidiomycota</taxon>
        <taxon>Olpidiomycotina</taxon>
        <taxon>Olpidiomycetes</taxon>
        <taxon>Olpidiales</taxon>
        <taxon>Olpidiaceae</taxon>
        <taxon>Olpidium</taxon>
    </lineage>
</organism>
<feature type="compositionally biased region" description="Low complexity" evidence="1">
    <location>
        <begin position="27"/>
        <end position="50"/>
    </location>
</feature>